<keyword evidence="4" id="KW-0808">Transferase</keyword>
<feature type="compositionally biased region" description="Basic residues" evidence="7">
    <location>
        <begin position="940"/>
        <end position="952"/>
    </location>
</feature>
<evidence type="ECO:0000256" key="7">
    <source>
        <dbReference type="SAM" id="MobiDB-lite"/>
    </source>
</evidence>
<dbReference type="SUPFAM" id="SSF56204">
    <property type="entry name" value="Hect, E3 ligase catalytic domain"/>
    <property type="match status" value="1"/>
</dbReference>
<evidence type="ECO:0000259" key="8">
    <source>
        <dbReference type="PROSITE" id="PS50237"/>
    </source>
</evidence>
<name>A0ABN9WUM4_9DINO</name>
<evidence type="ECO:0000256" key="2">
    <source>
        <dbReference type="ARBA" id="ARBA00004906"/>
    </source>
</evidence>
<dbReference type="Gene3D" id="3.30.2410.10">
    <property type="entry name" value="Hect, E3 ligase catalytic domain"/>
    <property type="match status" value="1"/>
</dbReference>
<comment type="pathway">
    <text evidence="2">Protein modification; protein ubiquitination.</text>
</comment>
<accession>A0ABN9WUM4</accession>
<keyword evidence="5 6" id="KW-0833">Ubl conjugation pathway</keyword>
<dbReference type="InterPro" id="IPR050409">
    <property type="entry name" value="E3_ubiq-protein_ligase"/>
</dbReference>
<evidence type="ECO:0000256" key="4">
    <source>
        <dbReference type="ARBA" id="ARBA00022679"/>
    </source>
</evidence>
<comment type="caution">
    <text evidence="6">Lacks conserved residue(s) required for the propagation of feature annotation.</text>
</comment>
<evidence type="ECO:0000256" key="1">
    <source>
        <dbReference type="ARBA" id="ARBA00000885"/>
    </source>
</evidence>
<keyword evidence="10" id="KW-1185">Reference proteome</keyword>
<sequence length="972" mass="103701">MRTRAKSCDQRAAFQGGKLDGLILIAGNRTVQGFTGAGEPGEQERRTQYNVDFKAPRSYEATMGAIPPQDWGRVQAGSGGLTRGGNEPVFAIGNYYCSIEEYSATASSKCTLASSGMFHDAVKVGVGLCVGDPLKLTSMPLEPAAEGTRDAGNLDAECLGDSGKARGCQQNGSKAKIAIAAYRRGAARWLARNPSLVGKMLPELRHLEGIAATSGGESYTRSKANFQARDTSLIGKLRPSLQSGARAEVHGTHRSWPSLNVWRRWKLTPVAPELALRGPCWRRDVRAKISQHIHFLVGFFGDLAIEGAAGAEVPILGADGAIDAKKAPIHLWAVQLANGIDALLFASIWHRAVRLLLQGDEMRDVFAAIDPRATRGKEPGHVMRGILSLLAPDNRCLTCETVFRSRGHCSHHFLRGRPARRFARLSAAQLWQRRPSDCLQCPICKTCSLYPSGPTMASGVPARAYHHDTNEVICYSPLIIGSSPENEHTSIIISFGFSTSSDHLGILAGRSMLNYCYAAHHIIQQPAPASKPQSDVGPTKDSAHIANVPNKRPFVVAASVGSVIAWLGGGAAPIYALIYLCAAPSPVDGTRFTGGRCSAYAGLELDRAASEGTCAACSAATESPGGNRRNKGDQKATKAIQFKDRGLRELLMLIIKQALKNSQAARMLDGAMLDAIVFPRNRKLAQVTQGEQGASALRVEAFRAGKAGSPNAEPLRTPHTLFFAALVEAAAAMESRGGANMGKTQVPREDINACEREEDAEQLARACRLAKTAQEDQVKMTVAVQTFGAKGHALLDGLRQAGGRHLRGSAPAGYMEEELQDRTEQRAWFLQFATGTSRVPVEGFKGLVGMRGSQKFSIHRAFGADRSPPLGAHLLQPARPARVPVRGGAPGEAGPGRERGPRGLRLRLSSIDAGRSGVCPRRASSPPPAPPHGLPCAAPARRRTGARARARGRAGGQAGPCGQPSARGLPRR</sequence>
<dbReference type="PANTHER" id="PTHR11254">
    <property type="entry name" value="HECT DOMAIN UBIQUITIN-PROTEIN LIGASE"/>
    <property type="match status" value="1"/>
</dbReference>
<dbReference type="Proteomes" id="UP001189429">
    <property type="component" value="Unassembled WGS sequence"/>
</dbReference>
<dbReference type="PROSITE" id="PS50237">
    <property type="entry name" value="HECT"/>
    <property type="match status" value="1"/>
</dbReference>
<evidence type="ECO:0000313" key="10">
    <source>
        <dbReference type="Proteomes" id="UP001189429"/>
    </source>
</evidence>
<proteinExistence type="predicted"/>
<dbReference type="EMBL" id="CAUYUJ010019148">
    <property type="protein sequence ID" value="CAK0888915.1"/>
    <property type="molecule type" value="Genomic_DNA"/>
</dbReference>
<comment type="caution">
    <text evidence="9">The sequence shown here is derived from an EMBL/GenBank/DDBJ whole genome shotgun (WGS) entry which is preliminary data.</text>
</comment>
<comment type="catalytic activity">
    <reaction evidence="1">
        <text>S-ubiquitinyl-[E2 ubiquitin-conjugating enzyme]-L-cysteine + [acceptor protein]-L-lysine = [E2 ubiquitin-conjugating enzyme]-L-cysteine + N(6)-ubiquitinyl-[acceptor protein]-L-lysine.</text>
        <dbReference type="EC" id="2.3.2.26"/>
    </reaction>
</comment>
<protein>
    <recommendedName>
        <fullName evidence="3">HECT-type E3 ubiquitin transferase</fullName>
        <ecNumber evidence="3">2.3.2.26</ecNumber>
    </recommendedName>
</protein>
<reference evidence="9" key="1">
    <citation type="submission" date="2023-10" db="EMBL/GenBank/DDBJ databases">
        <authorList>
            <person name="Chen Y."/>
            <person name="Shah S."/>
            <person name="Dougan E. K."/>
            <person name="Thang M."/>
            <person name="Chan C."/>
        </authorList>
    </citation>
    <scope>NUCLEOTIDE SEQUENCE [LARGE SCALE GENOMIC DNA]</scope>
</reference>
<dbReference type="EC" id="2.3.2.26" evidence="3"/>
<gene>
    <name evidence="9" type="ORF">PCOR1329_LOCUS69603</name>
</gene>
<feature type="domain" description="HECT" evidence="8">
    <location>
        <begin position="824"/>
        <end position="868"/>
    </location>
</feature>
<dbReference type="InterPro" id="IPR035983">
    <property type="entry name" value="Hect_E3_ubiquitin_ligase"/>
</dbReference>
<evidence type="ECO:0000256" key="3">
    <source>
        <dbReference type="ARBA" id="ARBA00012485"/>
    </source>
</evidence>
<evidence type="ECO:0000256" key="5">
    <source>
        <dbReference type="ARBA" id="ARBA00022786"/>
    </source>
</evidence>
<dbReference type="Pfam" id="PF00632">
    <property type="entry name" value="HECT"/>
    <property type="match status" value="1"/>
</dbReference>
<feature type="region of interest" description="Disordered" evidence="7">
    <location>
        <begin position="868"/>
        <end position="972"/>
    </location>
</feature>
<evidence type="ECO:0000313" key="9">
    <source>
        <dbReference type="EMBL" id="CAK0888915.1"/>
    </source>
</evidence>
<dbReference type="InterPro" id="IPR000569">
    <property type="entry name" value="HECT_dom"/>
</dbReference>
<dbReference type="PANTHER" id="PTHR11254:SF67">
    <property type="entry name" value="E3 UBIQUITIN-PROTEIN LIGASE HUWE1"/>
    <property type="match status" value="1"/>
</dbReference>
<organism evidence="9 10">
    <name type="scientific">Prorocentrum cordatum</name>
    <dbReference type="NCBI Taxonomy" id="2364126"/>
    <lineage>
        <taxon>Eukaryota</taxon>
        <taxon>Sar</taxon>
        <taxon>Alveolata</taxon>
        <taxon>Dinophyceae</taxon>
        <taxon>Prorocentrales</taxon>
        <taxon>Prorocentraceae</taxon>
        <taxon>Prorocentrum</taxon>
    </lineage>
</organism>
<evidence type="ECO:0000256" key="6">
    <source>
        <dbReference type="PROSITE-ProRule" id="PRU00104"/>
    </source>
</evidence>